<comment type="caution">
    <text evidence="3">The sequence shown here is derived from an EMBL/GenBank/DDBJ whole genome shotgun (WGS) entry which is preliminary data.</text>
</comment>
<dbReference type="AlphaFoldDB" id="A0AAE1ACD2"/>
<dbReference type="PANTHER" id="PTHR45786:SF74">
    <property type="entry name" value="ATP-DEPENDENT DNA HELICASE"/>
    <property type="match status" value="1"/>
</dbReference>
<keyword evidence="4" id="KW-1185">Reference proteome</keyword>
<reference evidence="3" key="1">
    <citation type="journal article" date="2023" name="G3 (Bethesda)">
        <title>A reference genome for the long-term kleptoplast-retaining sea slug Elysia crispata morphotype clarki.</title>
        <authorList>
            <person name="Eastman K.E."/>
            <person name="Pendleton A.L."/>
            <person name="Shaikh M.A."/>
            <person name="Suttiyut T."/>
            <person name="Ogas R."/>
            <person name="Tomko P."/>
            <person name="Gavelis G."/>
            <person name="Widhalm J.R."/>
            <person name="Wisecaver J.H."/>
        </authorList>
    </citation>
    <scope>NUCLEOTIDE SEQUENCE</scope>
    <source>
        <strain evidence="3">ECLA1</strain>
    </source>
</reference>
<gene>
    <name evidence="3" type="ORF">RRG08_039437</name>
</gene>
<proteinExistence type="predicted"/>
<protein>
    <recommendedName>
        <fullName evidence="2">Helitron helicase-like domain-containing protein</fullName>
    </recommendedName>
</protein>
<evidence type="ECO:0000259" key="2">
    <source>
        <dbReference type="Pfam" id="PF14214"/>
    </source>
</evidence>
<dbReference type="Proteomes" id="UP001283361">
    <property type="component" value="Unassembled WGS sequence"/>
</dbReference>
<feature type="region of interest" description="Disordered" evidence="1">
    <location>
        <begin position="1"/>
        <end position="74"/>
    </location>
</feature>
<organism evidence="3 4">
    <name type="scientific">Elysia crispata</name>
    <name type="common">lettuce slug</name>
    <dbReference type="NCBI Taxonomy" id="231223"/>
    <lineage>
        <taxon>Eukaryota</taxon>
        <taxon>Metazoa</taxon>
        <taxon>Spiralia</taxon>
        <taxon>Lophotrochozoa</taxon>
        <taxon>Mollusca</taxon>
        <taxon>Gastropoda</taxon>
        <taxon>Heterobranchia</taxon>
        <taxon>Euthyneura</taxon>
        <taxon>Panpulmonata</taxon>
        <taxon>Sacoglossa</taxon>
        <taxon>Placobranchoidea</taxon>
        <taxon>Plakobranchidae</taxon>
        <taxon>Elysia</taxon>
    </lineage>
</organism>
<evidence type="ECO:0000313" key="3">
    <source>
        <dbReference type="EMBL" id="KAK3784436.1"/>
    </source>
</evidence>
<dbReference type="PANTHER" id="PTHR45786">
    <property type="entry name" value="DNA BINDING PROTEIN-LIKE"/>
    <property type="match status" value="1"/>
</dbReference>
<name>A0AAE1ACD2_9GAST</name>
<sequence length="353" mass="40704">MPRKTRGGLVRRSTPDAKRVCRQRTAGEQYGAEADQTPVPRQERLSPSLPILQSPNLQPHPNTQIEERPQNPQIKERLKPLPISGWNLDLKAQKKVLQLQFYRFHLCVRDGNYLLTARRLLLQFIVDVYAKIECERLQFLTRELSTQKADNYRDLRDALYSTDGDPRNVGQRVILPATFTGGPRYMFERQQDAMTYVQKYGRPDLFITMTTNPKWIEIQQHLGQSQQAHDRPDLIVRIFKLKLKKLMGLLKNGAFGDLQAWLYSIQYQKRGLPHAHILLWLTKESKITPDPIDCVDSAEIPNKDTEPDPHAIVTSHMIHGPCGNSNGYLMHALKTDRVPKASQKTFYTKLSME</sequence>
<evidence type="ECO:0000313" key="4">
    <source>
        <dbReference type="Proteomes" id="UP001283361"/>
    </source>
</evidence>
<feature type="domain" description="Helitron helicase-like" evidence="2">
    <location>
        <begin position="102"/>
        <end position="279"/>
    </location>
</feature>
<evidence type="ECO:0000256" key="1">
    <source>
        <dbReference type="SAM" id="MobiDB-lite"/>
    </source>
</evidence>
<feature type="compositionally biased region" description="Basic and acidic residues" evidence="1">
    <location>
        <begin position="65"/>
        <end position="74"/>
    </location>
</feature>
<dbReference type="InterPro" id="IPR025476">
    <property type="entry name" value="Helitron_helicase-like"/>
</dbReference>
<dbReference type="EMBL" id="JAWDGP010002247">
    <property type="protein sequence ID" value="KAK3784436.1"/>
    <property type="molecule type" value="Genomic_DNA"/>
</dbReference>
<feature type="compositionally biased region" description="Polar residues" evidence="1">
    <location>
        <begin position="51"/>
        <end position="64"/>
    </location>
</feature>
<accession>A0AAE1ACD2</accession>
<dbReference type="Pfam" id="PF14214">
    <property type="entry name" value="Helitron_like_N"/>
    <property type="match status" value="1"/>
</dbReference>